<name>A0ABR2C124_9ROSI</name>
<protein>
    <recommendedName>
        <fullName evidence="3">RNase H type-1 domain-containing protein</fullName>
    </recommendedName>
</protein>
<accession>A0ABR2C124</accession>
<evidence type="ECO:0000313" key="1">
    <source>
        <dbReference type="EMBL" id="KAK8512993.1"/>
    </source>
</evidence>
<keyword evidence="2" id="KW-1185">Reference proteome</keyword>
<organism evidence="1 2">
    <name type="scientific">Hibiscus sabdariffa</name>
    <name type="common">roselle</name>
    <dbReference type="NCBI Taxonomy" id="183260"/>
    <lineage>
        <taxon>Eukaryota</taxon>
        <taxon>Viridiplantae</taxon>
        <taxon>Streptophyta</taxon>
        <taxon>Embryophyta</taxon>
        <taxon>Tracheophyta</taxon>
        <taxon>Spermatophyta</taxon>
        <taxon>Magnoliopsida</taxon>
        <taxon>eudicotyledons</taxon>
        <taxon>Gunneridae</taxon>
        <taxon>Pentapetalae</taxon>
        <taxon>rosids</taxon>
        <taxon>malvids</taxon>
        <taxon>Malvales</taxon>
        <taxon>Malvaceae</taxon>
        <taxon>Malvoideae</taxon>
        <taxon>Hibiscus</taxon>
    </lineage>
</organism>
<proteinExistence type="predicted"/>
<evidence type="ECO:0008006" key="3">
    <source>
        <dbReference type="Google" id="ProtNLM"/>
    </source>
</evidence>
<comment type="caution">
    <text evidence="1">The sequence shown here is derived from an EMBL/GenBank/DDBJ whole genome shotgun (WGS) entry which is preliminary data.</text>
</comment>
<evidence type="ECO:0000313" key="2">
    <source>
        <dbReference type="Proteomes" id="UP001472677"/>
    </source>
</evidence>
<reference evidence="1 2" key="1">
    <citation type="journal article" date="2024" name="G3 (Bethesda)">
        <title>Genome assembly of Hibiscus sabdariffa L. provides insights into metabolisms of medicinal natural products.</title>
        <authorList>
            <person name="Kim T."/>
        </authorList>
    </citation>
    <scope>NUCLEOTIDE SEQUENCE [LARGE SCALE GENOMIC DNA]</scope>
    <source>
        <strain evidence="1">TK-2024</strain>
        <tissue evidence="1">Old leaves</tissue>
    </source>
</reference>
<dbReference type="Proteomes" id="UP001472677">
    <property type="component" value="Unassembled WGS sequence"/>
</dbReference>
<gene>
    <name evidence="1" type="ORF">V6N12_030399</name>
</gene>
<dbReference type="EMBL" id="JBBPBM010000071">
    <property type="protein sequence ID" value="KAK8512993.1"/>
    <property type="molecule type" value="Genomic_DNA"/>
</dbReference>
<sequence>MIPVSHINRVRNTVADGLAHMTRVNEIDKDVNALDLFSVSFRTLPRSKFYVADLTCLNLKLSCGPFVLTGSWRAAALWSI</sequence>